<dbReference type="Proteomes" id="UP000240708">
    <property type="component" value="Unassembled WGS sequence"/>
</dbReference>
<protein>
    <submittedName>
        <fullName evidence="1">Uncharacterized protein</fullName>
    </submittedName>
</protein>
<evidence type="ECO:0000313" key="1">
    <source>
        <dbReference type="EMBL" id="PSL01919.1"/>
    </source>
</evidence>
<accession>A0A2P8DXH0</accession>
<proteinExistence type="predicted"/>
<dbReference type="RefSeq" id="WP_106568376.1">
    <property type="nucleotide sequence ID" value="NZ_PYGF01000011.1"/>
</dbReference>
<evidence type="ECO:0000313" key="2">
    <source>
        <dbReference type="Proteomes" id="UP000240708"/>
    </source>
</evidence>
<organism evidence="1 2">
    <name type="scientific">Cecembia rubra</name>
    <dbReference type="NCBI Taxonomy" id="1485585"/>
    <lineage>
        <taxon>Bacteria</taxon>
        <taxon>Pseudomonadati</taxon>
        <taxon>Bacteroidota</taxon>
        <taxon>Cytophagia</taxon>
        <taxon>Cytophagales</taxon>
        <taxon>Cyclobacteriaceae</taxon>
        <taxon>Cecembia</taxon>
    </lineage>
</organism>
<dbReference type="AlphaFoldDB" id="A0A2P8DXH0"/>
<reference evidence="1 2" key="1">
    <citation type="submission" date="2018-03" db="EMBL/GenBank/DDBJ databases">
        <title>Genomic Encyclopedia of Archaeal and Bacterial Type Strains, Phase II (KMG-II): from individual species to whole genera.</title>
        <authorList>
            <person name="Goeker M."/>
        </authorList>
    </citation>
    <scope>NUCLEOTIDE SEQUENCE [LARGE SCALE GENOMIC DNA]</scope>
    <source>
        <strain evidence="1 2">DSM 28057</strain>
    </source>
</reference>
<comment type="caution">
    <text evidence="1">The sequence shown here is derived from an EMBL/GenBank/DDBJ whole genome shotgun (WGS) entry which is preliminary data.</text>
</comment>
<dbReference type="EMBL" id="PYGF01000011">
    <property type="protein sequence ID" value="PSL01919.1"/>
    <property type="molecule type" value="Genomic_DNA"/>
</dbReference>
<keyword evidence="2" id="KW-1185">Reference proteome</keyword>
<sequence>MKGKRNTSETQYLSWKAIQRGQLIPNVAERVYSFLMENRPNEYSAKELESLIGIEDTTLSQPLVRLQKTNQVGFVKGHHEFSKNKVKKYYAKDMNDDPQQKLF</sequence>
<name>A0A2P8DXH0_9BACT</name>
<gene>
    <name evidence="1" type="ORF">CLV48_1117</name>
</gene>